<dbReference type="AlphaFoldDB" id="A0A9W7XP40"/>
<evidence type="ECO:0000256" key="1">
    <source>
        <dbReference type="PROSITE-ProRule" id="PRU00221"/>
    </source>
</evidence>
<dbReference type="InterPro" id="IPR011047">
    <property type="entry name" value="Quinoprotein_ADH-like_sf"/>
</dbReference>
<keyword evidence="2" id="KW-0808">Transferase</keyword>
<dbReference type="InterPro" id="IPR001680">
    <property type="entry name" value="WD40_rpt"/>
</dbReference>
<dbReference type="InterPro" id="IPR015943">
    <property type="entry name" value="WD40/YVTN_repeat-like_dom_sf"/>
</dbReference>
<keyword evidence="2" id="KW-0418">Kinase</keyword>
<feature type="repeat" description="WD" evidence="1">
    <location>
        <begin position="27"/>
        <end position="68"/>
    </location>
</feature>
<dbReference type="EMBL" id="JANBOI010004054">
    <property type="protein sequence ID" value="KAJ1718004.1"/>
    <property type="molecule type" value="Genomic_DNA"/>
</dbReference>
<dbReference type="Pfam" id="PF00400">
    <property type="entry name" value="WD40"/>
    <property type="match status" value="1"/>
</dbReference>
<protein>
    <submittedName>
        <fullName evidence="2">Serine/threonine-protein kinase smu1</fullName>
    </submittedName>
</protein>
<dbReference type="Proteomes" id="UP001143981">
    <property type="component" value="Unassembled WGS sequence"/>
</dbReference>
<dbReference type="SUPFAM" id="SSF50998">
    <property type="entry name" value="Quinoprotein alcohol dehydrogenase-like"/>
    <property type="match status" value="1"/>
</dbReference>
<organism evidence="2 3">
    <name type="scientific">Coemansia biformis</name>
    <dbReference type="NCBI Taxonomy" id="1286918"/>
    <lineage>
        <taxon>Eukaryota</taxon>
        <taxon>Fungi</taxon>
        <taxon>Fungi incertae sedis</taxon>
        <taxon>Zoopagomycota</taxon>
        <taxon>Kickxellomycotina</taxon>
        <taxon>Kickxellomycetes</taxon>
        <taxon>Kickxellales</taxon>
        <taxon>Kickxellaceae</taxon>
        <taxon>Coemansia</taxon>
    </lineage>
</organism>
<keyword evidence="3" id="KW-1185">Reference proteome</keyword>
<dbReference type="PROSITE" id="PS50082">
    <property type="entry name" value="WD_REPEATS_2"/>
    <property type="match status" value="1"/>
</dbReference>
<name>A0A9W7XP40_9FUNG</name>
<gene>
    <name evidence="2" type="primary">SMU1_2</name>
    <name evidence="2" type="ORF">LPJ61_006957</name>
</gene>
<comment type="caution">
    <text evidence="2">The sequence shown here is derived from an EMBL/GenBank/DDBJ whole genome shotgun (WGS) entry which is preliminary data.</text>
</comment>
<dbReference type="Gene3D" id="2.130.10.10">
    <property type="entry name" value="YVTN repeat-like/Quinoprotein amine dehydrogenase"/>
    <property type="match status" value="1"/>
</dbReference>
<dbReference type="GO" id="GO:0016301">
    <property type="term" value="F:kinase activity"/>
    <property type="evidence" value="ECO:0007669"/>
    <property type="project" value="UniProtKB-KW"/>
</dbReference>
<dbReference type="OrthoDB" id="538223at2759"/>
<accession>A0A9W7XP40</accession>
<keyword evidence="1" id="KW-0853">WD repeat</keyword>
<dbReference type="SMART" id="SM00320">
    <property type="entry name" value="WD40"/>
    <property type="match status" value="2"/>
</dbReference>
<evidence type="ECO:0000313" key="2">
    <source>
        <dbReference type="EMBL" id="KAJ1718004.1"/>
    </source>
</evidence>
<dbReference type="PROSITE" id="PS50294">
    <property type="entry name" value="WD_REPEATS_REGION"/>
    <property type="match status" value="1"/>
</dbReference>
<dbReference type="GO" id="GO:0000398">
    <property type="term" value="P:mRNA splicing, via spliceosome"/>
    <property type="evidence" value="ECO:0007669"/>
    <property type="project" value="InterPro"/>
</dbReference>
<feature type="non-terminal residue" evidence="2">
    <location>
        <position position="1"/>
    </location>
</feature>
<reference evidence="2" key="1">
    <citation type="submission" date="2022-07" db="EMBL/GenBank/DDBJ databases">
        <title>Phylogenomic reconstructions and comparative analyses of Kickxellomycotina fungi.</title>
        <authorList>
            <person name="Reynolds N.K."/>
            <person name="Stajich J.E."/>
            <person name="Barry K."/>
            <person name="Grigoriev I.V."/>
            <person name="Crous P."/>
            <person name="Smith M.E."/>
        </authorList>
    </citation>
    <scope>NUCLEOTIDE SEQUENCE</scope>
    <source>
        <strain evidence="2">BCRC 34381</strain>
    </source>
</reference>
<dbReference type="InterPro" id="IPR045184">
    <property type="entry name" value="SMU1"/>
</dbReference>
<evidence type="ECO:0000313" key="3">
    <source>
        <dbReference type="Proteomes" id="UP001143981"/>
    </source>
</evidence>
<proteinExistence type="predicted"/>
<dbReference type="PANTHER" id="PTHR22848">
    <property type="entry name" value="WD40 REPEAT PROTEIN"/>
    <property type="match status" value="1"/>
</dbReference>
<sequence>DDTQVLVGFGSVLRIYGLHSGSMLKEFQGHAAPVSSAVFSTDMSRVVSTSDDGCARIWDTASASCVHSVVPGAEKGLSAPAAHSATALPGSPSDFVVFTKSPSAYIISADGAVRRTFSATSACSELLAGAVTANGRYILAVSGSSQLHYFDTETGAAHAIEAAIPGSEILGMAVHPKLSIAAFFSRDRRIPIWSA</sequence>